<evidence type="ECO:0000313" key="2">
    <source>
        <dbReference type="Proteomes" id="UP000315783"/>
    </source>
</evidence>
<accession>A0A545UL66</accession>
<reference evidence="1 2" key="1">
    <citation type="journal article" date="2019" name="Appl. Microbiol. Biotechnol.">
        <title>Genome sequence of Isaria javanica and comparative genome analysis insights into family S53 peptidase evolution in fungal entomopathogens.</title>
        <authorList>
            <person name="Lin R."/>
            <person name="Zhang X."/>
            <person name="Xin B."/>
            <person name="Zou M."/>
            <person name="Gao Y."/>
            <person name="Qin F."/>
            <person name="Hu Q."/>
            <person name="Xie B."/>
            <person name="Cheng X."/>
        </authorList>
    </citation>
    <scope>NUCLEOTIDE SEQUENCE [LARGE SCALE GENOMIC DNA]</scope>
    <source>
        <strain evidence="1 2">IJ1G</strain>
    </source>
</reference>
<organism evidence="1 2">
    <name type="scientific">Cordyceps javanica</name>
    <dbReference type="NCBI Taxonomy" id="43265"/>
    <lineage>
        <taxon>Eukaryota</taxon>
        <taxon>Fungi</taxon>
        <taxon>Dikarya</taxon>
        <taxon>Ascomycota</taxon>
        <taxon>Pezizomycotina</taxon>
        <taxon>Sordariomycetes</taxon>
        <taxon>Hypocreomycetidae</taxon>
        <taxon>Hypocreales</taxon>
        <taxon>Cordycipitaceae</taxon>
        <taxon>Cordyceps</taxon>
    </lineage>
</organism>
<dbReference type="AlphaFoldDB" id="A0A545UL66"/>
<comment type="caution">
    <text evidence="1">The sequence shown here is derived from an EMBL/GenBank/DDBJ whole genome shotgun (WGS) entry which is preliminary data.</text>
</comment>
<evidence type="ECO:0000313" key="1">
    <source>
        <dbReference type="EMBL" id="TQV90200.1"/>
    </source>
</evidence>
<gene>
    <name evidence="1" type="ORF">IF1G_11151</name>
</gene>
<name>A0A545UL66_9HYPO</name>
<dbReference type="Proteomes" id="UP000315783">
    <property type="component" value="Unassembled WGS sequence"/>
</dbReference>
<proteinExistence type="predicted"/>
<keyword evidence="2" id="KW-1185">Reference proteome</keyword>
<dbReference type="EMBL" id="SPUK01000032">
    <property type="protein sequence ID" value="TQV90200.1"/>
    <property type="molecule type" value="Genomic_DNA"/>
</dbReference>
<protein>
    <submittedName>
        <fullName evidence="1">Uncharacterized protein</fullName>
    </submittedName>
</protein>
<sequence>MLFVSKTNWHFVYSCNLHVLDLPPLMLTNMTATDCNAPPPYTEANNAQAGEQDAALPPYAAAGDKGDEQDVRTYTVDCANYFAPECCFGLQIGTVFDDLDSPSQGKKYQVKESSFAPNQSREISLPIYGFYTTNNSGILNKVLNALISSRKVKPTYTVEQLSITECCVDEKLINALGELQGIKEMIENSTKKTVFFIYGIAHGATVQISKVTEIVSQTFVFTDNVFGIAVLQLTLNGAVLRWKKFAPQTHLQLRGDP</sequence>